<evidence type="ECO:0000313" key="1">
    <source>
        <dbReference type="EMBL" id="STX51937.1"/>
    </source>
</evidence>
<organism evidence="1 2">
    <name type="scientific">Legionella busanensis</name>
    <dbReference type="NCBI Taxonomy" id="190655"/>
    <lineage>
        <taxon>Bacteria</taxon>
        <taxon>Pseudomonadati</taxon>
        <taxon>Pseudomonadota</taxon>
        <taxon>Gammaproteobacteria</taxon>
        <taxon>Legionellales</taxon>
        <taxon>Legionellaceae</taxon>
        <taxon>Legionella</taxon>
    </lineage>
</organism>
<dbReference type="EMBL" id="UGOD01000001">
    <property type="protein sequence ID" value="STX51937.1"/>
    <property type="molecule type" value="Genomic_DNA"/>
</dbReference>
<proteinExistence type="predicted"/>
<accession>A0A378JLI6</accession>
<keyword evidence="2" id="KW-1185">Reference proteome</keyword>
<dbReference type="AlphaFoldDB" id="A0A378JLI6"/>
<gene>
    <name evidence="1" type="ORF">NCTC13316_02040</name>
</gene>
<sequence>MLAKDVLKFLNEIEILICRMPIQTNVYPAEAFLKKIEEFRKRIVEQYANLNVTISTWSVLQDTLDQKKVFIFFNELLNGLKRYLPEEASSLVPTSLKSLENYLGTFKKIEDKLNELSGNTKEYQKFKEQITRYRTQIIGPGILQDSISSTAFQLKYFINEFDKLSNEAYRWIIAGEQAYVKYQSRCKTEYKYPLEAEFPLAKLQELDNAQQKLAELNEKRAANLVSIQEEYDRIISKSSEKNEHLAHQKDESNDQEIVKAYNRDAVKEFSDALDSLFQDWIALKSAPYAKEKEFQDNLTTFINKLHSDLLNIGKEPGFNVDELEKLKELLRKSPEPTDYLQQLQNLKTSLIQNYLTKTTGVAPSTLKNKTASLDLISSDIVAFREGIAAAKRKYIETLSARLIEKPNVNRQLLSTGSADPAQDDEITRIWTAYKAQKKQLIEKNKETIFTLEEKLRYWGYEGLEKLRKTQETELEELLKNDSLDLNELKKFFLVKITELQEKLIDHQYQSMTNSLNSDAKKLEEIIKLFPAESQARVVISAEQRRDLLQDSLKAVEELYLLFKKECLKKISSLETELEKLGVLYSLQASFLTNLEKQGTQIAKAQQAPNVSNEILIELLKVEYEKQRTELITALQDAINNLNASMGIFDIIKIDFAIQTLMPSVNTIKESLHNFIKAYNEKIGFLITQPQIQLGNLQTVKEDYLKDIEKEISSIKSALVFAYGEAINTVRNNLIAQIELTSVIKQHENLESLEREIIGTNEAGQTIKNELTDPFAKLSNLRTAEDILAWQKDIYSKVLEACNCASKLSIAYNLYITAQKERRQKQPIYMASTQFLNDIKKEYERIVTKYSGIDKELAKAKKSGENFNTLEATKKAICNIENFNENNPALPSDSRLKKLHEIYQSVKIVNDAYLASQHDSVAADSEHKNSLGQVFADLRKDDMQDISADKRSGFTSWLRALLKKISGKTQESTNVTKHSLFKTSFGHCRTEKVLVDSSNEVVNALNAASNS</sequence>
<name>A0A378JLI6_9GAMM</name>
<reference evidence="1 2" key="1">
    <citation type="submission" date="2018-06" db="EMBL/GenBank/DDBJ databases">
        <authorList>
            <consortium name="Pathogen Informatics"/>
            <person name="Doyle S."/>
        </authorList>
    </citation>
    <scope>NUCLEOTIDE SEQUENCE [LARGE SCALE GENOMIC DNA]</scope>
    <source>
        <strain evidence="1 2">NCTC13316</strain>
    </source>
</reference>
<dbReference type="RefSeq" id="WP_115331537.1">
    <property type="nucleotide sequence ID" value="NZ_CAAAHP010000002.1"/>
</dbReference>
<dbReference type="Proteomes" id="UP000254794">
    <property type="component" value="Unassembled WGS sequence"/>
</dbReference>
<protein>
    <submittedName>
        <fullName evidence="1">Uncharacterized protein</fullName>
    </submittedName>
</protein>
<evidence type="ECO:0000313" key="2">
    <source>
        <dbReference type="Proteomes" id="UP000254794"/>
    </source>
</evidence>